<sequence>MNAFVRGTVITENLPVDSIAVLCGNGRIVQVDINDLFEPELPALLGSKVDIEGHTLFSDGEIEVYAHSIMVITGEMGNAVYKSSVLVGEE</sequence>
<reference evidence="1 2" key="1">
    <citation type="journal article" date="2016" name="Nat. Commun.">
        <title>Thousands of microbial genomes shed light on interconnected biogeochemical processes in an aquifer system.</title>
        <authorList>
            <person name="Anantharaman K."/>
            <person name="Brown C.T."/>
            <person name="Hug L.A."/>
            <person name="Sharon I."/>
            <person name="Castelle C.J."/>
            <person name="Probst A.J."/>
            <person name="Thomas B.C."/>
            <person name="Singh A."/>
            <person name="Wilkins M.J."/>
            <person name="Karaoz U."/>
            <person name="Brodie E.L."/>
            <person name="Williams K.H."/>
            <person name="Hubbard S.S."/>
            <person name="Banfield J.F."/>
        </authorList>
    </citation>
    <scope>NUCLEOTIDE SEQUENCE [LARGE SCALE GENOMIC DNA]</scope>
</reference>
<dbReference type="EMBL" id="MEYS01000001">
    <property type="protein sequence ID" value="OGD34336.1"/>
    <property type="molecule type" value="Genomic_DNA"/>
</dbReference>
<gene>
    <name evidence="1" type="ORF">A2988_02300</name>
</gene>
<evidence type="ECO:0008006" key="3">
    <source>
        <dbReference type="Google" id="ProtNLM"/>
    </source>
</evidence>
<organism evidence="1 2">
    <name type="scientific">Candidatus Azambacteria bacterium RIFCSPLOWO2_01_FULL_46_25</name>
    <dbReference type="NCBI Taxonomy" id="1797298"/>
    <lineage>
        <taxon>Bacteria</taxon>
        <taxon>Candidatus Azamiibacteriota</taxon>
    </lineage>
</organism>
<comment type="caution">
    <text evidence="1">The sequence shown here is derived from an EMBL/GenBank/DDBJ whole genome shotgun (WGS) entry which is preliminary data.</text>
</comment>
<name>A0A1F5BUP2_9BACT</name>
<evidence type="ECO:0000313" key="2">
    <source>
        <dbReference type="Proteomes" id="UP000176650"/>
    </source>
</evidence>
<dbReference type="AlphaFoldDB" id="A0A1F5BUP2"/>
<dbReference type="Proteomes" id="UP000176650">
    <property type="component" value="Unassembled WGS sequence"/>
</dbReference>
<evidence type="ECO:0000313" key="1">
    <source>
        <dbReference type="EMBL" id="OGD34336.1"/>
    </source>
</evidence>
<proteinExistence type="predicted"/>
<protein>
    <recommendedName>
        <fullName evidence="3">DUF5666 domain-containing protein</fullName>
    </recommendedName>
</protein>
<accession>A0A1F5BUP2</accession>